<proteinExistence type="predicted"/>
<comment type="caution">
    <text evidence="2">The sequence shown here is derived from an EMBL/GenBank/DDBJ whole genome shotgun (WGS) entry which is preliminary data.</text>
</comment>
<protein>
    <submittedName>
        <fullName evidence="2">Uncharacterized protein</fullName>
    </submittedName>
</protein>
<gene>
    <name evidence="2" type="ORF">SEMRO_389_G132720.1</name>
</gene>
<feature type="region of interest" description="Disordered" evidence="1">
    <location>
        <begin position="1"/>
        <end position="40"/>
    </location>
</feature>
<accession>A0A9N8DZG2</accession>
<organism evidence="2 3">
    <name type="scientific">Seminavis robusta</name>
    <dbReference type="NCBI Taxonomy" id="568900"/>
    <lineage>
        <taxon>Eukaryota</taxon>
        <taxon>Sar</taxon>
        <taxon>Stramenopiles</taxon>
        <taxon>Ochrophyta</taxon>
        <taxon>Bacillariophyta</taxon>
        <taxon>Bacillariophyceae</taxon>
        <taxon>Bacillariophycidae</taxon>
        <taxon>Naviculales</taxon>
        <taxon>Naviculaceae</taxon>
        <taxon>Seminavis</taxon>
    </lineage>
</organism>
<sequence>MTNKDSVPMSSPTLNYMTRTRTWPGNRRGSGSGSTPSVPIGDAARVQSILQGMRAIARPNGEPRRSVLEILDDAIALEDTYQRSCHQNPQRDANGDDTQ</sequence>
<dbReference type="Proteomes" id="UP001153069">
    <property type="component" value="Unassembled WGS sequence"/>
</dbReference>
<evidence type="ECO:0000313" key="2">
    <source>
        <dbReference type="EMBL" id="CAB9509435.1"/>
    </source>
</evidence>
<keyword evidence="3" id="KW-1185">Reference proteome</keyword>
<evidence type="ECO:0000256" key="1">
    <source>
        <dbReference type="SAM" id="MobiDB-lite"/>
    </source>
</evidence>
<dbReference type="EMBL" id="CAICTM010000388">
    <property type="protein sequence ID" value="CAB9509435.1"/>
    <property type="molecule type" value="Genomic_DNA"/>
</dbReference>
<evidence type="ECO:0000313" key="3">
    <source>
        <dbReference type="Proteomes" id="UP001153069"/>
    </source>
</evidence>
<feature type="compositionally biased region" description="Polar residues" evidence="1">
    <location>
        <begin position="1"/>
        <end position="23"/>
    </location>
</feature>
<dbReference type="AlphaFoldDB" id="A0A9N8DZG2"/>
<name>A0A9N8DZG2_9STRA</name>
<reference evidence="2" key="1">
    <citation type="submission" date="2020-06" db="EMBL/GenBank/DDBJ databases">
        <authorList>
            <consortium name="Plant Systems Biology data submission"/>
        </authorList>
    </citation>
    <scope>NUCLEOTIDE SEQUENCE</scope>
    <source>
        <strain evidence="2">D6</strain>
    </source>
</reference>